<sequence length="537" mass="58664">MSSSGGDGGSRVSIPADLRDTIKNISEVTGKKHSDEDIFTVFKDCFNDPHETAQKLLYLDTFHEVRGKREKKKENLVPIIQGRGRNGRRDFASDGNSGRNAAFRRQSGANHRVRGSRTASAHNKSINDTIPCSINQSLSKPTSSSEDVVELKKSEDSVVPVAVSVSDSVVQTDSQYDAEGTSQISQQDQVTRSEVAANESKNQSLLESDVSERPHVTFPVHLQDAKMLANGLTFGSFDSSFVKEASSDNCSIECDNSNIVSFPETAAHGASAREDMSSTFSQDQDHDVSDAAPETEVSLQSDQTFPEGDKLKENFVPITDTHQAANCDAPAISYQDQYSIAAYQQAMHLFRQQYPLNFFPFGPYYPPLYMPQPYINQFLSPNGFQQQSYLPPGDGLPAHTGDTLPPPHIKSESNVENSPPTTVPSLYDPYTVAAFNNIPSAATINSTQKEELKENIYTTGPLSQHNLQANPMYNLPFQGQPLGFPTVQAGFPGIYQPTHPILPAPTITAPIGLPQTTNQQPQAAVTNMGNNFLVKES</sequence>
<feature type="region of interest" description="Disordered" evidence="1">
    <location>
        <begin position="177"/>
        <end position="208"/>
    </location>
</feature>
<feature type="region of interest" description="Disordered" evidence="1">
    <location>
        <begin position="268"/>
        <end position="308"/>
    </location>
</feature>
<feature type="compositionally biased region" description="Polar residues" evidence="1">
    <location>
        <begin position="180"/>
        <end position="192"/>
    </location>
</feature>
<dbReference type="PANTHER" id="PTHR46775:SF5">
    <property type="entry name" value="GBF-INTERACTING PROTEIN 1"/>
    <property type="match status" value="1"/>
</dbReference>
<feature type="compositionally biased region" description="Polar residues" evidence="1">
    <location>
        <begin position="117"/>
        <end position="145"/>
    </location>
</feature>
<evidence type="ECO:0000256" key="1">
    <source>
        <dbReference type="SAM" id="MobiDB-lite"/>
    </source>
</evidence>
<organism evidence="3 4">
    <name type="scientific">Microthlaspi erraticum</name>
    <dbReference type="NCBI Taxonomy" id="1685480"/>
    <lineage>
        <taxon>Eukaryota</taxon>
        <taxon>Viridiplantae</taxon>
        <taxon>Streptophyta</taxon>
        <taxon>Embryophyta</taxon>
        <taxon>Tracheophyta</taxon>
        <taxon>Spermatophyta</taxon>
        <taxon>Magnoliopsida</taxon>
        <taxon>eudicotyledons</taxon>
        <taxon>Gunneridae</taxon>
        <taxon>Pentapetalae</taxon>
        <taxon>rosids</taxon>
        <taxon>malvids</taxon>
        <taxon>Brassicales</taxon>
        <taxon>Brassicaceae</taxon>
        <taxon>Coluteocarpeae</taxon>
        <taxon>Microthlaspi</taxon>
    </lineage>
</organism>
<feature type="domain" description="GBF-interacting protein 1 N-terminal" evidence="2">
    <location>
        <begin position="14"/>
        <end position="74"/>
    </location>
</feature>
<keyword evidence="4" id="KW-1185">Reference proteome</keyword>
<accession>A0A6D2HP18</accession>
<reference evidence="3" key="1">
    <citation type="submission" date="2020-01" db="EMBL/GenBank/DDBJ databases">
        <authorList>
            <person name="Mishra B."/>
        </authorList>
    </citation>
    <scope>NUCLEOTIDE SEQUENCE [LARGE SCALE GENOMIC DNA]</scope>
</reference>
<feature type="region of interest" description="Disordered" evidence="1">
    <location>
        <begin position="386"/>
        <end position="423"/>
    </location>
</feature>
<evidence type="ECO:0000259" key="2">
    <source>
        <dbReference type="Pfam" id="PF06972"/>
    </source>
</evidence>
<feature type="region of interest" description="Disordered" evidence="1">
    <location>
        <begin position="84"/>
        <end position="145"/>
    </location>
</feature>
<dbReference type="InterPro" id="IPR044277">
    <property type="entry name" value="GIP1"/>
</dbReference>
<evidence type="ECO:0000313" key="4">
    <source>
        <dbReference type="Proteomes" id="UP000467841"/>
    </source>
</evidence>
<dbReference type="GO" id="GO:0051082">
    <property type="term" value="F:unfolded protein binding"/>
    <property type="evidence" value="ECO:0007669"/>
    <property type="project" value="TreeGrafter"/>
</dbReference>
<dbReference type="EMBL" id="CACVBM020000222">
    <property type="protein sequence ID" value="CAA7016326.1"/>
    <property type="molecule type" value="Genomic_DNA"/>
</dbReference>
<dbReference type="SUPFAM" id="SSF46934">
    <property type="entry name" value="UBA-like"/>
    <property type="match status" value="1"/>
</dbReference>
<comment type="caution">
    <text evidence="3">The sequence shown here is derived from an EMBL/GenBank/DDBJ whole genome shotgun (WGS) entry which is preliminary data.</text>
</comment>
<name>A0A6D2HP18_9BRAS</name>
<evidence type="ECO:0000313" key="3">
    <source>
        <dbReference type="EMBL" id="CAA7016326.1"/>
    </source>
</evidence>
<dbReference type="PANTHER" id="PTHR46775">
    <property type="entry name" value="FLOCCULATION PROTEIN (DUF1296)"/>
    <property type="match status" value="1"/>
</dbReference>
<dbReference type="Proteomes" id="UP000467841">
    <property type="component" value="Unassembled WGS sequence"/>
</dbReference>
<gene>
    <name evidence="3" type="ORF">MERR_LOCUS3561</name>
</gene>
<dbReference type="InterPro" id="IPR009060">
    <property type="entry name" value="UBA-like_sf"/>
</dbReference>
<protein>
    <recommendedName>
        <fullName evidence="2">GBF-interacting protein 1 N-terminal domain-containing protein</fullName>
    </recommendedName>
</protein>
<feature type="compositionally biased region" description="Polar residues" evidence="1">
    <location>
        <begin position="412"/>
        <end position="423"/>
    </location>
</feature>
<dbReference type="AlphaFoldDB" id="A0A6D2HP18"/>
<dbReference type="GO" id="GO:0005634">
    <property type="term" value="C:nucleus"/>
    <property type="evidence" value="ECO:0007669"/>
    <property type="project" value="TreeGrafter"/>
</dbReference>
<proteinExistence type="predicted"/>
<dbReference type="InterPro" id="IPR009719">
    <property type="entry name" value="GIP1_N"/>
</dbReference>
<dbReference type="Pfam" id="PF06972">
    <property type="entry name" value="GIP1_N"/>
    <property type="match status" value="1"/>
</dbReference>
<dbReference type="OrthoDB" id="753279at2759"/>